<evidence type="ECO:0000256" key="8">
    <source>
        <dbReference type="ARBA" id="ARBA00022884"/>
    </source>
</evidence>
<evidence type="ECO:0000256" key="4">
    <source>
        <dbReference type="ARBA" id="ARBA00022598"/>
    </source>
</evidence>
<dbReference type="EMBL" id="RXGA01000002">
    <property type="protein sequence ID" value="RWX73958.1"/>
    <property type="molecule type" value="Genomic_DNA"/>
</dbReference>
<dbReference type="PROSITE" id="PS50862">
    <property type="entry name" value="AA_TRNA_LIGASE_II"/>
    <property type="match status" value="1"/>
</dbReference>
<evidence type="ECO:0000256" key="1">
    <source>
        <dbReference type="ARBA" id="ARBA00004496"/>
    </source>
</evidence>
<dbReference type="Gene3D" id="3.30.930.10">
    <property type="entry name" value="Bira Bifunctional Protein, Domain 2"/>
    <property type="match status" value="1"/>
</dbReference>
<dbReference type="GO" id="GO:0006435">
    <property type="term" value="P:threonyl-tRNA aminoacylation"/>
    <property type="evidence" value="ECO:0007669"/>
    <property type="project" value="UniProtKB-UniRule"/>
</dbReference>
<evidence type="ECO:0000256" key="12">
    <source>
        <dbReference type="ARBA" id="ARBA00060816"/>
    </source>
</evidence>
<protein>
    <recommendedName>
        <fullName evidence="13">Threonine--tRNA ligase</fullName>
        <ecNumber evidence="13">6.1.1.3</ecNumber>
    </recommendedName>
</protein>
<dbReference type="PANTHER" id="PTHR11451:SF44">
    <property type="entry name" value="THREONINE--TRNA LIGASE, CHLOROPLASTIC_MITOCHONDRIAL 2"/>
    <property type="match status" value="1"/>
</dbReference>
<keyword evidence="3" id="KW-0820">tRNA-binding</keyword>
<comment type="subcellular location">
    <subcellularLocation>
        <location evidence="1">Cytoplasm</location>
    </subcellularLocation>
</comment>
<dbReference type="InterPro" id="IPR002320">
    <property type="entry name" value="Thr-tRNA-ligase_IIa"/>
</dbReference>
<keyword evidence="5" id="KW-0547">Nucleotide-binding</keyword>
<dbReference type="GO" id="GO:0000049">
    <property type="term" value="F:tRNA binding"/>
    <property type="evidence" value="ECO:0007669"/>
    <property type="project" value="UniProtKB-KW"/>
</dbReference>
<dbReference type="CDD" id="cd00860">
    <property type="entry name" value="ThrRS_anticodon"/>
    <property type="match status" value="1"/>
</dbReference>
<dbReference type="InterPro" id="IPR047246">
    <property type="entry name" value="ThrRS_anticodon"/>
</dbReference>
<feature type="domain" description="Aminoacyl-transfer RNA synthetases class-II family profile" evidence="14">
    <location>
        <begin position="208"/>
        <end position="504"/>
    </location>
</feature>
<keyword evidence="4" id="KW-0436">Ligase</keyword>
<keyword evidence="2" id="KW-0963">Cytoplasm</keyword>
<evidence type="ECO:0000259" key="14">
    <source>
        <dbReference type="PROSITE" id="PS50862"/>
    </source>
</evidence>
<evidence type="ECO:0000256" key="5">
    <source>
        <dbReference type="ARBA" id="ARBA00022741"/>
    </source>
</evidence>
<dbReference type="EC" id="6.1.1.3" evidence="13"/>
<dbReference type="GO" id="GO:0008270">
    <property type="term" value="F:zinc ion binding"/>
    <property type="evidence" value="ECO:0007669"/>
    <property type="project" value="InterPro"/>
</dbReference>
<dbReference type="SUPFAM" id="SSF52954">
    <property type="entry name" value="Class II aaRS ABD-related"/>
    <property type="match status" value="1"/>
</dbReference>
<evidence type="ECO:0000256" key="9">
    <source>
        <dbReference type="ARBA" id="ARBA00022917"/>
    </source>
</evidence>
<dbReference type="Pfam" id="PF03129">
    <property type="entry name" value="HGTP_anticodon"/>
    <property type="match status" value="1"/>
</dbReference>
<dbReference type="PANTHER" id="PTHR11451">
    <property type="entry name" value="THREONINE-TRNA LIGASE"/>
    <property type="match status" value="1"/>
</dbReference>
<proteinExistence type="inferred from homology"/>
<reference evidence="15 16" key="1">
    <citation type="submission" date="2018-12" db="EMBL/GenBank/DDBJ databases">
        <title>The complete genome of the methanogenic archaea of the candidate phylum Verstraetearchaeota, obtained from the metagenome of underground thermal water.</title>
        <authorList>
            <person name="Kadnikov V.V."/>
            <person name="Mardanov A.V."/>
            <person name="Beletsky A.V."/>
            <person name="Karnachuk O.V."/>
            <person name="Ravin N.V."/>
        </authorList>
    </citation>
    <scope>NUCLEOTIDE SEQUENCE [LARGE SCALE GENOMIC DNA]</scope>
    <source>
        <strain evidence="15">Ch88</strain>
    </source>
</reference>
<dbReference type="Gene3D" id="3.50.80.10">
    <property type="entry name" value="D-tyrosyl-tRNA(Tyr) deacylase"/>
    <property type="match status" value="1"/>
</dbReference>
<keyword evidence="10 15" id="KW-0030">Aminoacyl-tRNA synthetase</keyword>
<keyword evidence="9" id="KW-0648">Protein biosynthesis</keyword>
<dbReference type="SUPFAM" id="SSF55681">
    <property type="entry name" value="Class II aaRS and biotin synthetases"/>
    <property type="match status" value="1"/>
</dbReference>
<dbReference type="AlphaFoldDB" id="A0A3S3S0U8"/>
<dbReference type="GO" id="GO:0005524">
    <property type="term" value="F:ATP binding"/>
    <property type="evidence" value="ECO:0007669"/>
    <property type="project" value="UniProtKB-KW"/>
</dbReference>
<dbReference type="GO" id="GO:0004829">
    <property type="term" value="F:threonine-tRNA ligase activity"/>
    <property type="evidence" value="ECO:0007669"/>
    <property type="project" value="UniProtKB-UniRule"/>
</dbReference>
<name>A0A3S3S0U8_METS7</name>
<evidence type="ECO:0000256" key="6">
    <source>
        <dbReference type="ARBA" id="ARBA00022833"/>
    </source>
</evidence>
<dbReference type="InterPro" id="IPR045864">
    <property type="entry name" value="aa-tRNA-synth_II/BPL/LPL"/>
</dbReference>
<gene>
    <name evidence="15" type="ORF">Metus_0737</name>
</gene>
<dbReference type="InterPro" id="IPR004154">
    <property type="entry name" value="Anticodon-bd"/>
</dbReference>
<comment type="catalytic activity">
    <reaction evidence="11">
        <text>tRNA(Thr) + L-threonine + ATP = L-threonyl-tRNA(Thr) + AMP + diphosphate + H(+)</text>
        <dbReference type="Rhea" id="RHEA:24624"/>
        <dbReference type="Rhea" id="RHEA-COMP:9670"/>
        <dbReference type="Rhea" id="RHEA-COMP:9704"/>
        <dbReference type="ChEBI" id="CHEBI:15378"/>
        <dbReference type="ChEBI" id="CHEBI:30616"/>
        <dbReference type="ChEBI" id="CHEBI:33019"/>
        <dbReference type="ChEBI" id="CHEBI:57926"/>
        <dbReference type="ChEBI" id="CHEBI:78442"/>
        <dbReference type="ChEBI" id="CHEBI:78534"/>
        <dbReference type="ChEBI" id="CHEBI:456215"/>
        <dbReference type="EC" id="6.1.1.3"/>
    </reaction>
</comment>
<dbReference type="PRINTS" id="PR01047">
    <property type="entry name" value="TRNASYNTHTHR"/>
</dbReference>
<dbReference type="Gene3D" id="3.40.50.800">
    <property type="entry name" value="Anticodon-binding domain"/>
    <property type="match status" value="1"/>
</dbReference>
<dbReference type="InterPro" id="IPR015011">
    <property type="entry name" value="Threonyl-tRNA_syn_edit_dom_arc"/>
</dbReference>
<dbReference type="GO" id="GO:0002161">
    <property type="term" value="F:aminoacyl-tRNA deacylase activity"/>
    <property type="evidence" value="ECO:0007669"/>
    <property type="project" value="UniProtKB-ARBA"/>
</dbReference>
<dbReference type="GO" id="GO:0005737">
    <property type="term" value="C:cytoplasm"/>
    <property type="evidence" value="ECO:0007669"/>
    <property type="project" value="UniProtKB-SubCell"/>
</dbReference>
<evidence type="ECO:0000313" key="16">
    <source>
        <dbReference type="Proteomes" id="UP000288215"/>
    </source>
</evidence>
<evidence type="ECO:0000313" key="15">
    <source>
        <dbReference type="EMBL" id="RWX73958.1"/>
    </source>
</evidence>
<organism evidence="15 16">
    <name type="scientific">Methanosuratincola subterraneus</name>
    <dbReference type="NCBI Taxonomy" id="2593994"/>
    <lineage>
        <taxon>Archaea</taxon>
        <taxon>Thermoproteota</taxon>
        <taxon>Methanosuratincolia</taxon>
        <taxon>Candidatus Methanomethylicales</taxon>
        <taxon>Candidatus Methanomethylicaceae</taxon>
        <taxon>Candidatus Methanosuratincola (ex Vanwonterghem et al. 2016)</taxon>
    </lineage>
</organism>
<dbReference type="InterPro" id="IPR002314">
    <property type="entry name" value="aa-tRNA-synt_IIb"/>
</dbReference>
<keyword evidence="7" id="KW-0067">ATP-binding</keyword>
<evidence type="ECO:0000256" key="7">
    <source>
        <dbReference type="ARBA" id="ARBA00022840"/>
    </source>
</evidence>
<keyword evidence="6" id="KW-0862">Zinc</keyword>
<dbReference type="Pfam" id="PF00587">
    <property type="entry name" value="tRNA-synt_2b"/>
    <property type="match status" value="1"/>
</dbReference>
<comment type="caution">
    <text evidence="15">The sequence shown here is derived from an EMBL/GenBank/DDBJ whole genome shotgun (WGS) entry which is preliminary data.</text>
</comment>
<dbReference type="Proteomes" id="UP000288215">
    <property type="component" value="Unassembled WGS sequence"/>
</dbReference>
<evidence type="ECO:0000256" key="3">
    <source>
        <dbReference type="ARBA" id="ARBA00022555"/>
    </source>
</evidence>
<dbReference type="Pfam" id="PF08915">
    <property type="entry name" value="tRNA-Thr_ED"/>
    <property type="match status" value="1"/>
</dbReference>
<dbReference type="NCBIfam" id="TIGR00418">
    <property type="entry name" value="thrS"/>
    <property type="match status" value="1"/>
</dbReference>
<evidence type="ECO:0000256" key="2">
    <source>
        <dbReference type="ARBA" id="ARBA00022490"/>
    </source>
</evidence>
<accession>A0A3S3S0U8</accession>
<evidence type="ECO:0000256" key="10">
    <source>
        <dbReference type="ARBA" id="ARBA00023146"/>
    </source>
</evidence>
<dbReference type="InterPro" id="IPR023509">
    <property type="entry name" value="DTD-like_sf"/>
</dbReference>
<keyword evidence="8" id="KW-0694">RNA-binding</keyword>
<sequence length="628" mass="71141">MRLLLIHADYIEFTALEPAMPNPERIESQGKKERVEECLVAFSTVEKSDEESPDEIAKNAAAAILEHAASVKAGRVVIYPYAHLSSSLSRPDSAMEILKRTEDALRGSVEVIRAPFGWYKSFEIKCKGHPLSELSRTITAGGLGAAKEREVEGEETGAEAAQRSEFLVLTPEGQEFRIDLASPETFLNLNVEPPLIQLIKNEAGIKEDRGAPAHVKLMKKLELVDYEPASDIGHFRFYPKGTLIKDSLEELAYDIAVRDLRAFKIETPFLYRLDEPDIADQAEKFREKDYRLTVDKKEFCLRFAGDFGLFRMMKGVTMSYRQLPIRVYELSPSFRLEQSGECVGLKRLRNFTMPDLHCFCADLEQGRNEYTELFRKYTRLTQSMEIEYAVAFRVVKYFYEEHRDWFVSLLKIVGKPALIEVLPEMKHYWVLKHEYQAIDSVGGNTQLVTVQLDVEDAARYGIEYTDESGKRRGCIILHSSLGSIERWMGAILEQAAKDQAKGKPPMLPVWLSPIQVRVIPVSSAYVGFAKGLAERIAAEGFRADVDDREESVSKKIREAEVEWIPFVLVVGEKEASSQPQSLSVRVRGEGVKGTDFPGLIAMLRERVGDRPCLPSYLPMMLSMKPRFS</sequence>
<evidence type="ECO:0000256" key="11">
    <source>
        <dbReference type="ARBA" id="ARBA00049515"/>
    </source>
</evidence>
<dbReference type="NCBIfam" id="NF003068">
    <property type="entry name" value="PRK03991.1"/>
    <property type="match status" value="1"/>
</dbReference>
<dbReference type="InterPro" id="IPR006195">
    <property type="entry name" value="aa-tRNA-synth_II"/>
</dbReference>
<comment type="similarity">
    <text evidence="12">Belongs to the class-II aminoacyl-tRNA synthetase family. Archaea-specific ThrRS editing domain subfamily.</text>
</comment>
<dbReference type="InterPro" id="IPR036621">
    <property type="entry name" value="Anticodon-bd_dom_sf"/>
</dbReference>
<dbReference type="FunFam" id="3.50.80.10:FF:000004">
    <property type="entry name" value="Threonine--tRNA ligase"/>
    <property type="match status" value="1"/>
</dbReference>
<evidence type="ECO:0000256" key="13">
    <source>
        <dbReference type="NCBIfam" id="TIGR00418"/>
    </source>
</evidence>